<evidence type="ECO:0000259" key="3">
    <source>
        <dbReference type="Pfam" id="PF02771"/>
    </source>
</evidence>
<dbReference type="GO" id="GO:0008470">
    <property type="term" value="F:3-methylbutanoyl-CoA dehydrogenase activity"/>
    <property type="evidence" value="ECO:0007669"/>
    <property type="project" value="TreeGrafter"/>
</dbReference>
<dbReference type="InterPro" id="IPR013107">
    <property type="entry name" value="Acyl-CoA_DH_C"/>
</dbReference>
<dbReference type="Gene3D" id="1.10.540.10">
    <property type="entry name" value="Acyl-CoA dehydrogenase/oxidase, N-terminal domain"/>
    <property type="match status" value="1"/>
</dbReference>
<reference evidence="5" key="1">
    <citation type="submission" date="2020-05" db="EMBL/GenBank/DDBJ databases">
        <authorList>
            <person name="Zhu T."/>
            <person name="Keshari N."/>
            <person name="Lu X."/>
        </authorList>
    </citation>
    <scope>NUCLEOTIDE SEQUENCE</scope>
    <source>
        <strain evidence="5">NK1-12</strain>
    </source>
</reference>
<feature type="domain" description="Acyl-CoA dehydrogenase/oxidase N-terminal" evidence="3">
    <location>
        <begin position="18"/>
        <end position="113"/>
    </location>
</feature>
<dbReference type="FunFam" id="2.40.110.10:FF:000020">
    <property type="entry name" value="Putative acyl-CoA dehydrogenase YdbM"/>
    <property type="match status" value="1"/>
</dbReference>
<dbReference type="GO" id="GO:0004497">
    <property type="term" value="F:monooxygenase activity"/>
    <property type="evidence" value="ECO:0007669"/>
    <property type="project" value="UniProtKB-KW"/>
</dbReference>
<evidence type="ECO:0000256" key="2">
    <source>
        <dbReference type="ARBA" id="ARBA00023002"/>
    </source>
</evidence>
<dbReference type="RefSeq" id="WP_316436643.1">
    <property type="nucleotide sequence ID" value="NZ_CP053587.1"/>
</dbReference>
<keyword evidence="2" id="KW-0560">Oxidoreductase</keyword>
<dbReference type="EMBL" id="CP053587">
    <property type="protein sequence ID" value="WNZ27044.1"/>
    <property type="molecule type" value="Genomic_DNA"/>
</dbReference>
<dbReference type="Gene3D" id="1.20.140.10">
    <property type="entry name" value="Butyryl-CoA Dehydrogenase, subunit A, domain 3"/>
    <property type="match status" value="1"/>
</dbReference>
<dbReference type="AlphaFoldDB" id="A0AA97AJV2"/>
<dbReference type="InterPro" id="IPR046373">
    <property type="entry name" value="Acyl-CoA_Oxase/DH_mid-dom_sf"/>
</dbReference>
<organism evidence="5">
    <name type="scientific">Leptolyngbya sp. NK1-12</name>
    <dbReference type="NCBI Taxonomy" id="2547451"/>
    <lineage>
        <taxon>Bacteria</taxon>
        <taxon>Bacillati</taxon>
        <taxon>Cyanobacteriota</taxon>
        <taxon>Cyanophyceae</taxon>
        <taxon>Leptolyngbyales</taxon>
        <taxon>Leptolyngbyaceae</taxon>
        <taxon>Leptolyngbya group</taxon>
        <taxon>Leptolyngbya</taxon>
    </lineage>
</organism>
<dbReference type="Pfam" id="PF08028">
    <property type="entry name" value="Acyl-CoA_dh_2"/>
    <property type="match status" value="1"/>
</dbReference>
<dbReference type="PANTHER" id="PTHR43884:SF12">
    <property type="entry name" value="ISOVALERYL-COA DEHYDROGENASE, MITOCHONDRIAL-RELATED"/>
    <property type="match status" value="1"/>
</dbReference>
<dbReference type="SUPFAM" id="SSF47203">
    <property type="entry name" value="Acyl-CoA dehydrogenase C-terminal domain-like"/>
    <property type="match status" value="1"/>
</dbReference>
<dbReference type="InterPro" id="IPR036250">
    <property type="entry name" value="AcylCo_DH-like_C"/>
</dbReference>
<dbReference type="Pfam" id="PF02771">
    <property type="entry name" value="Acyl-CoA_dh_N"/>
    <property type="match status" value="1"/>
</dbReference>
<proteinExistence type="predicted"/>
<gene>
    <name evidence="5" type="ORF">HJG54_29435</name>
</gene>
<dbReference type="PANTHER" id="PTHR43884">
    <property type="entry name" value="ACYL-COA DEHYDROGENASE"/>
    <property type="match status" value="1"/>
</dbReference>
<evidence type="ECO:0000259" key="4">
    <source>
        <dbReference type="Pfam" id="PF08028"/>
    </source>
</evidence>
<dbReference type="GO" id="GO:0006552">
    <property type="term" value="P:L-leucine catabolic process"/>
    <property type="evidence" value="ECO:0007669"/>
    <property type="project" value="TreeGrafter"/>
</dbReference>
<dbReference type="PIRSF" id="PIRSF016578">
    <property type="entry name" value="HsaA"/>
    <property type="match status" value="1"/>
</dbReference>
<dbReference type="Gene3D" id="2.40.110.10">
    <property type="entry name" value="Butyryl-CoA Dehydrogenase, subunit A, domain 2"/>
    <property type="match status" value="1"/>
</dbReference>
<accession>A0AA97AJV2</accession>
<keyword evidence="5" id="KW-0503">Monooxygenase</keyword>
<evidence type="ECO:0000256" key="1">
    <source>
        <dbReference type="ARBA" id="ARBA00022630"/>
    </source>
</evidence>
<name>A0AA97AJV2_9CYAN</name>
<feature type="domain" description="Acyl-CoA dehydrogenase C-terminal" evidence="4">
    <location>
        <begin position="236"/>
        <end position="369"/>
    </location>
</feature>
<keyword evidence="1" id="KW-0285">Flavoprotein</keyword>
<dbReference type="SUPFAM" id="SSF56645">
    <property type="entry name" value="Acyl-CoA dehydrogenase NM domain-like"/>
    <property type="match status" value="1"/>
</dbReference>
<dbReference type="InterPro" id="IPR009100">
    <property type="entry name" value="AcylCoA_DH/oxidase_NM_dom_sf"/>
</dbReference>
<protein>
    <submittedName>
        <fullName evidence="5">Monooxygenase</fullName>
    </submittedName>
</protein>
<evidence type="ECO:0000313" key="5">
    <source>
        <dbReference type="EMBL" id="WNZ27044.1"/>
    </source>
</evidence>
<sequence>MVSAPNRTIDPFTIATSLADEFAETAIERDARGGSPTKELSRIRESGLLKLHIPEAYGGWGNDWITALKLVREIAKADGSLAQLLGYHYVNSVVPQLFGTPEQKIRYYTNLAQHDWYFGDSVNPRDPDLILIPDGEHFRLNGIKHFSTGAKSSDIIVITGIRSDLGNVLFALVPSNREGVILNDDWDYIGQRQTDSGSVEFRNVLIHHDEILGDPDSQAHPSPFATLVTPLIQSVFVNLYLGIALGAFEAARRYTLSTTRPWIFSPAETARQDPYIIEQYGDLWVNLRATISHTDYVATVLQAAWDKGEQLTAAERGEVAVTIATAKVLSTRVALETTSKIFEVTGTRAAASRHRFDRFWRNVRTHTLHDPVVYKVHEVGNWILNEQVPVFTLYT</sequence>
<dbReference type="InterPro" id="IPR013786">
    <property type="entry name" value="AcylCoA_DH/ox_N"/>
</dbReference>
<dbReference type="InterPro" id="IPR037069">
    <property type="entry name" value="AcylCoA_DH/ox_N_sf"/>
</dbReference>
<dbReference type="GO" id="GO:0050660">
    <property type="term" value="F:flavin adenine dinucleotide binding"/>
    <property type="evidence" value="ECO:0007669"/>
    <property type="project" value="InterPro"/>
</dbReference>